<gene>
    <name evidence="1" type="ORF">D6Z83_25930</name>
    <name evidence="2" type="ORF">EBE87_09825</name>
</gene>
<dbReference type="AlphaFoldDB" id="A0A3A9J5S6"/>
<evidence type="ECO:0000313" key="1">
    <source>
        <dbReference type="EMBL" id="RKK01260.1"/>
    </source>
</evidence>
<comment type="caution">
    <text evidence="1">The sequence shown here is derived from an EMBL/GenBank/DDBJ whole genome shotgun (WGS) entry which is preliminary data.</text>
</comment>
<dbReference type="Pfam" id="PF06267">
    <property type="entry name" value="DUF1028"/>
    <property type="match status" value="1"/>
</dbReference>
<dbReference type="InterPro" id="IPR029055">
    <property type="entry name" value="Ntn_hydrolases_N"/>
</dbReference>
<dbReference type="SUPFAM" id="SSF56235">
    <property type="entry name" value="N-terminal nucleophile aminohydrolases (Ntn hydrolases)"/>
    <property type="match status" value="1"/>
</dbReference>
<dbReference type="PANTHER" id="PTHR39328">
    <property type="entry name" value="BLL2871 PROTEIN"/>
    <property type="match status" value="1"/>
</dbReference>
<protein>
    <submittedName>
        <fullName evidence="1">DUF1028 domain-containing protein</fullName>
    </submittedName>
</protein>
<proteinExistence type="predicted"/>
<evidence type="ECO:0000313" key="4">
    <source>
        <dbReference type="Proteomes" id="UP000278036"/>
    </source>
</evidence>
<reference evidence="1 4" key="1">
    <citation type="submission" date="2018-09" db="EMBL/GenBank/DDBJ databases">
        <title>Roseomonas sp. nov., isolated from feces of Tibetan antelopes in the Qinghai-Tibet plateau, China.</title>
        <authorList>
            <person name="Tian Z."/>
        </authorList>
    </citation>
    <scope>NUCLEOTIDE SEQUENCE [LARGE SCALE GENOMIC DNA]</scope>
    <source>
        <strain evidence="2 3">Z23</strain>
        <strain evidence="1 4">Z24</strain>
    </source>
</reference>
<dbReference type="PANTHER" id="PTHR39328:SF1">
    <property type="entry name" value="BLL2871 PROTEIN"/>
    <property type="match status" value="1"/>
</dbReference>
<evidence type="ECO:0000313" key="3">
    <source>
        <dbReference type="Proteomes" id="UP000274097"/>
    </source>
</evidence>
<dbReference type="EMBL" id="RAQU01000307">
    <property type="protein sequence ID" value="RKK01260.1"/>
    <property type="molecule type" value="Genomic_DNA"/>
</dbReference>
<keyword evidence="3" id="KW-1185">Reference proteome</keyword>
<accession>A0A3A9J5S6</accession>
<dbReference type="Proteomes" id="UP000278036">
    <property type="component" value="Unassembled WGS sequence"/>
</dbReference>
<dbReference type="OrthoDB" id="9790012at2"/>
<dbReference type="Gene3D" id="3.60.20.10">
    <property type="entry name" value="Glutamine Phosphoribosylpyrophosphate, subunit 1, domain 1"/>
    <property type="match status" value="1"/>
</dbReference>
<organism evidence="1 4">
    <name type="scientific">Teichococcus wenyumeiae</name>
    <dbReference type="NCBI Taxonomy" id="2478470"/>
    <lineage>
        <taxon>Bacteria</taxon>
        <taxon>Pseudomonadati</taxon>
        <taxon>Pseudomonadota</taxon>
        <taxon>Alphaproteobacteria</taxon>
        <taxon>Acetobacterales</taxon>
        <taxon>Roseomonadaceae</taxon>
        <taxon>Roseomonas</taxon>
    </lineage>
</organism>
<dbReference type="RefSeq" id="WP_120641005.1">
    <property type="nucleotide sequence ID" value="NZ_RAQU01000307.1"/>
</dbReference>
<sequence>MTFSLLGHCPRTGQFGAACTTSSIGIGARVPFLAAGIGGVLTQHRTDPRLGPRGLDLLRSGCTAQEAMAALVASTPDHGWRQMAAIDSAGRTAHFHGARMKPAHAEAHGAGCVAIGNIMANADVPRAMVEAFLAEPEAPLASRLLAALQAGEDAGGEGRPLVSAALLVVEKESFPFVDLRVDRDATPIATLAGMWRDYAPLAEEYVLRAVAPDSAVGG</sequence>
<evidence type="ECO:0000313" key="2">
    <source>
        <dbReference type="EMBL" id="RMI25472.1"/>
    </source>
</evidence>
<dbReference type="InterPro" id="IPR010430">
    <property type="entry name" value="DUF1028"/>
</dbReference>
<dbReference type="Proteomes" id="UP000274097">
    <property type="component" value="Unassembled WGS sequence"/>
</dbReference>
<dbReference type="EMBL" id="RFLX01000005">
    <property type="protein sequence ID" value="RMI25472.1"/>
    <property type="molecule type" value="Genomic_DNA"/>
</dbReference>
<name>A0A3A9J5S6_9PROT</name>
<dbReference type="InParanoid" id="A0A3A9J5S6"/>